<dbReference type="NCBIfam" id="NF005537">
    <property type="entry name" value="PRK07199.1"/>
    <property type="match status" value="1"/>
</dbReference>
<dbReference type="GO" id="GO:0005737">
    <property type="term" value="C:cytoplasm"/>
    <property type="evidence" value="ECO:0007669"/>
    <property type="project" value="TreeGrafter"/>
</dbReference>
<dbReference type="InterPro" id="IPR005946">
    <property type="entry name" value="Rib-P_diPkinase"/>
</dbReference>
<dbReference type="InterPro" id="IPR000836">
    <property type="entry name" value="PRTase_dom"/>
</dbReference>
<dbReference type="SMART" id="SM01400">
    <property type="entry name" value="Pribosyltran_N"/>
    <property type="match status" value="1"/>
</dbReference>
<dbReference type="GO" id="GO:0006015">
    <property type="term" value="P:5-phosphoribose 1-diphosphate biosynthetic process"/>
    <property type="evidence" value="ECO:0007669"/>
    <property type="project" value="TreeGrafter"/>
</dbReference>
<protein>
    <recommendedName>
        <fullName evidence="5">Phosphoribosyl pyrophosphate synthase</fullName>
    </recommendedName>
</protein>
<sequence>MTTLLFSFPEQDGFAGQLLAESGQLHANGWRSGEMEMRRFPDGESYIRIDSDVRDIDVAILCQLHQPDGKLMPLLLLADTLRDLGARRIGLIAPYLAYMRQDKRFQAGEGVTSHYVARLLSQHLDWMLTVDPHLHRISNLQEIYTIPARSVTAVEPIADWIKANIHQPLVIGPDSESEQWAASVAELAGCPWEVLQKTRFGDRSVAVSLPHVDNYRNHTPVLVDDIISTGKTMIQTAAHLQAAGLCAPVCIAVHGIFADGALADMQYHGLQVVTSNSIADPSNKIDLAPLISRALLEN</sequence>
<feature type="domain" description="Phosphoribosyltransferase" evidence="2">
    <location>
        <begin position="150"/>
        <end position="275"/>
    </location>
</feature>
<dbReference type="NCBIfam" id="TIGR01251">
    <property type="entry name" value="ribP_PPkin"/>
    <property type="match status" value="1"/>
</dbReference>
<dbReference type="GO" id="GO:0006164">
    <property type="term" value="P:purine nucleotide biosynthetic process"/>
    <property type="evidence" value="ECO:0007669"/>
    <property type="project" value="TreeGrafter"/>
</dbReference>
<dbReference type="Gene3D" id="3.40.50.2020">
    <property type="match status" value="2"/>
</dbReference>
<organism evidence="4">
    <name type="scientific">marine sediment metagenome</name>
    <dbReference type="NCBI Taxonomy" id="412755"/>
    <lineage>
        <taxon>unclassified sequences</taxon>
        <taxon>metagenomes</taxon>
        <taxon>ecological metagenomes</taxon>
    </lineage>
</organism>
<feature type="domain" description="Ribose-phosphate pyrophosphokinase N-terminal" evidence="3">
    <location>
        <begin position="29"/>
        <end position="122"/>
    </location>
</feature>
<dbReference type="PANTHER" id="PTHR10210:SF41">
    <property type="entry name" value="RIBOSE-PHOSPHATE PYROPHOSPHOKINASE 1, CHLOROPLASTIC"/>
    <property type="match status" value="1"/>
</dbReference>
<name>A0A0F9YAK2_9ZZZZ</name>
<dbReference type="GO" id="GO:0002189">
    <property type="term" value="C:ribose phosphate diphosphokinase complex"/>
    <property type="evidence" value="ECO:0007669"/>
    <property type="project" value="TreeGrafter"/>
</dbReference>
<dbReference type="SUPFAM" id="SSF53271">
    <property type="entry name" value="PRTase-like"/>
    <property type="match status" value="2"/>
</dbReference>
<evidence type="ECO:0000259" key="3">
    <source>
        <dbReference type="Pfam" id="PF13793"/>
    </source>
</evidence>
<dbReference type="InterPro" id="IPR029099">
    <property type="entry name" value="Pribosyltran_N"/>
</dbReference>
<evidence type="ECO:0000313" key="4">
    <source>
        <dbReference type="EMBL" id="KKO09137.1"/>
    </source>
</evidence>
<reference evidence="4" key="1">
    <citation type="journal article" date="2015" name="Nature">
        <title>Complex archaea that bridge the gap between prokaryotes and eukaryotes.</title>
        <authorList>
            <person name="Spang A."/>
            <person name="Saw J.H."/>
            <person name="Jorgensen S.L."/>
            <person name="Zaremba-Niedzwiedzka K."/>
            <person name="Martijn J."/>
            <person name="Lind A.E."/>
            <person name="van Eijk R."/>
            <person name="Schleper C."/>
            <person name="Guy L."/>
            <person name="Ettema T.J."/>
        </authorList>
    </citation>
    <scope>NUCLEOTIDE SEQUENCE</scope>
</reference>
<dbReference type="GO" id="GO:0000287">
    <property type="term" value="F:magnesium ion binding"/>
    <property type="evidence" value="ECO:0007669"/>
    <property type="project" value="InterPro"/>
</dbReference>
<dbReference type="FunFam" id="3.40.50.2020:FF:000014">
    <property type="entry name" value="Ribose-phosphate pyrophosphokinase 1"/>
    <property type="match status" value="1"/>
</dbReference>
<dbReference type="PANTHER" id="PTHR10210">
    <property type="entry name" value="RIBOSE-PHOSPHATE DIPHOSPHOKINASE FAMILY MEMBER"/>
    <property type="match status" value="1"/>
</dbReference>
<dbReference type="EMBL" id="LAZR01000008">
    <property type="protein sequence ID" value="KKO09137.1"/>
    <property type="molecule type" value="Genomic_DNA"/>
</dbReference>
<comment type="caution">
    <text evidence="4">The sequence shown here is derived from an EMBL/GenBank/DDBJ whole genome shotgun (WGS) entry which is preliminary data.</text>
</comment>
<proteinExistence type="predicted"/>
<evidence type="ECO:0000259" key="2">
    <source>
        <dbReference type="Pfam" id="PF00156"/>
    </source>
</evidence>
<evidence type="ECO:0008006" key="5">
    <source>
        <dbReference type="Google" id="ProtNLM"/>
    </source>
</evidence>
<dbReference type="Pfam" id="PF00156">
    <property type="entry name" value="Pribosyltran"/>
    <property type="match status" value="1"/>
</dbReference>
<gene>
    <name evidence="4" type="ORF">LCGC14_0042560</name>
</gene>
<keyword evidence="1" id="KW-0545">Nucleotide biosynthesis</keyword>
<accession>A0A0F9YAK2</accession>
<dbReference type="CDD" id="cd06223">
    <property type="entry name" value="PRTases_typeI"/>
    <property type="match status" value="1"/>
</dbReference>
<dbReference type="GO" id="GO:0004749">
    <property type="term" value="F:ribose phosphate diphosphokinase activity"/>
    <property type="evidence" value="ECO:0007669"/>
    <property type="project" value="TreeGrafter"/>
</dbReference>
<evidence type="ECO:0000256" key="1">
    <source>
        <dbReference type="ARBA" id="ARBA00022727"/>
    </source>
</evidence>
<dbReference type="InterPro" id="IPR029057">
    <property type="entry name" value="PRTase-like"/>
</dbReference>
<dbReference type="Pfam" id="PF13793">
    <property type="entry name" value="Pribosyltran_N"/>
    <property type="match status" value="1"/>
</dbReference>
<dbReference type="AlphaFoldDB" id="A0A0F9YAK2"/>